<feature type="transmembrane region" description="Helical" evidence="1">
    <location>
        <begin position="27"/>
        <end position="50"/>
    </location>
</feature>
<name>A0A387FYB6_9HYPH</name>
<dbReference type="Proteomes" id="UP000282195">
    <property type="component" value="Plasmid pRCCGE525c"/>
</dbReference>
<keyword evidence="1" id="KW-1133">Transmembrane helix</keyword>
<feature type="transmembrane region" description="Helical" evidence="1">
    <location>
        <begin position="172"/>
        <end position="192"/>
    </location>
</feature>
<reference evidence="2 3" key="1">
    <citation type="submission" date="2018-10" db="EMBL/GenBank/DDBJ databases">
        <title>Rhizobium etli, R. leguminosarum and a new Rhizobium genospecies from Phaseolus dumosus.</title>
        <authorList>
            <person name="Ramirez-Puebla S.T."/>
            <person name="Rogel-Hernandez M.A."/>
            <person name="Guerrero G."/>
            <person name="Ormeno-Orrillo E."/>
            <person name="Martinez-Romero J.C."/>
            <person name="Negrete-Yankelevich S."/>
            <person name="Martinez-Romero E."/>
        </authorList>
    </citation>
    <scope>NUCLEOTIDE SEQUENCE [LARGE SCALE GENOMIC DNA]</scope>
    <source>
        <strain evidence="2 3">CCGE525</strain>
        <plasmid evidence="3">prccge525c</plasmid>
    </source>
</reference>
<dbReference type="InterPro" id="IPR025570">
    <property type="entry name" value="DUF4337"/>
</dbReference>
<feature type="transmembrane region" description="Helical" evidence="1">
    <location>
        <begin position="146"/>
        <end position="166"/>
    </location>
</feature>
<keyword evidence="2" id="KW-0614">Plasmid</keyword>
<dbReference type="AlphaFoldDB" id="A0A387FYB6"/>
<geneLocation type="plasmid" evidence="3">
    <name>prccge525c</name>
</geneLocation>
<dbReference type="KEGG" id="rjg:CCGE525_22640"/>
<dbReference type="RefSeq" id="WP_120708577.1">
    <property type="nucleotide sequence ID" value="NZ_CP032695.1"/>
</dbReference>
<keyword evidence="1" id="KW-0472">Membrane</keyword>
<dbReference type="EMBL" id="CP032695">
    <property type="protein sequence ID" value="AYG63679.1"/>
    <property type="molecule type" value="Genomic_DNA"/>
</dbReference>
<dbReference type="Pfam" id="PF14235">
    <property type="entry name" value="DUF4337"/>
    <property type="match status" value="1"/>
</dbReference>
<evidence type="ECO:0000256" key="1">
    <source>
        <dbReference type="SAM" id="Phobius"/>
    </source>
</evidence>
<protein>
    <submittedName>
        <fullName evidence="2">DUF4337 family protein</fullName>
    </submittedName>
</protein>
<accession>A0A387FYB6</accession>
<evidence type="ECO:0000313" key="2">
    <source>
        <dbReference type="EMBL" id="AYG63679.1"/>
    </source>
</evidence>
<dbReference type="OrthoDB" id="9806096at2"/>
<evidence type="ECO:0000313" key="3">
    <source>
        <dbReference type="Proteomes" id="UP000282195"/>
    </source>
</evidence>
<keyword evidence="3" id="KW-1185">Reference proteome</keyword>
<proteinExistence type="predicted"/>
<organism evidence="2 3">
    <name type="scientific">Rhizobium jaguaris</name>
    <dbReference type="NCBI Taxonomy" id="1312183"/>
    <lineage>
        <taxon>Bacteria</taxon>
        <taxon>Pseudomonadati</taxon>
        <taxon>Pseudomonadota</taxon>
        <taxon>Alphaproteobacteria</taxon>
        <taxon>Hyphomicrobiales</taxon>
        <taxon>Rhizobiaceae</taxon>
        <taxon>Rhizobium/Agrobacterium group</taxon>
        <taxon>Rhizobium</taxon>
    </lineage>
</organism>
<keyword evidence="1" id="KW-0812">Transmembrane</keyword>
<sequence length="194" mass="21125">MPEEIEVDTDKLREAIDEEIEKKSASLLRLIALTTALFAALAAIGSLLAGGTINEALALKTEAAQKQAQVSDQWAYYQAKGIKAAILTSQKELLIADGKSVPPDLDATSQRYVDEEKSISAQAHELEKVRDERDDEANRLIHRHHFYAYAVAMLQVAIALGAVAALTRKRLAWWGSSALGLLGGMLLLWAWASG</sequence>
<gene>
    <name evidence="2" type="ORF">CCGE525_22640</name>
</gene>